<comment type="caution">
    <text evidence="15">The sequence shown here is derived from an EMBL/GenBank/DDBJ whole genome shotgun (WGS) entry which is preliminary data.</text>
</comment>
<keyword evidence="4" id="KW-0813">Transport</keyword>
<evidence type="ECO:0000256" key="7">
    <source>
        <dbReference type="ARBA" id="ARBA00022958"/>
    </source>
</evidence>
<evidence type="ECO:0000256" key="10">
    <source>
        <dbReference type="ARBA" id="ARBA00023136"/>
    </source>
</evidence>
<dbReference type="PANTHER" id="PTHR32468">
    <property type="entry name" value="CATION/H + ANTIPORTER"/>
    <property type="match status" value="1"/>
</dbReference>
<keyword evidence="16" id="KW-1185">Reference proteome</keyword>
<evidence type="ECO:0000313" key="15">
    <source>
        <dbReference type="EMBL" id="KAJ8493191.1"/>
    </source>
</evidence>
<evidence type="ECO:0000256" key="4">
    <source>
        <dbReference type="ARBA" id="ARBA00022448"/>
    </source>
</evidence>
<dbReference type="InterPro" id="IPR057291">
    <property type="entry name" value="CHX17_2nd"/>
</dbReference>
<accession>A0AAV8R724</accession>
<comment type="subcellular location">
    <subcellularLocation>
        <location evidence="3">Membrane</location>
        <topology evidence="3">Multi-pass membrane protein</topology>
    </subcellularLocation>
    <subcellularLocation>
        <location evidence="2">Plastid</location>
        <location evidence="2">Chloroplast envelope</location>
    </subcellularLocation>
</comment>
<dbReference type="EMBL" id="JAQQAF010000004">
    <property type="protein sequence ID" value="KAJ8493191.1"/>
    <property type="molecule type" value="Genomic_DNA"/>
</dbReference>
<dbReference type="Gene3D" id="1.20.1530.20">
    <property type="match status" value="1"/>
</dbReference>
<evidence type="ECO:0000313" key="16">
    <source>
        <dbReference type="Proteomes" id="UP001222027"/>
    </source>
</evidence>
<proteinExistence type="inferred from homology"/>
<dbReference type="GO" id="GO:0006813">
    <property type="term" value="P:potassium ion transport"/>
    <property type="evidence" value="ECO:0007669"/>
    <property type="project" value="UniProtKB-KW"/>
</dbReference>
<keyword evidence="9" id="KW-0406">Ion transport</keyword>
<keyword evidence="5" id="KW-0633">Potassium transport</keyword>
<evidence type="ECO:0000256" key="3">
    <source>
        <dbReference type="ARBA" id="ARBA00004141"/>
    </source>
</evidence>
<dbReference type="Proteomes" id="UP001222027">
    <property type="component" value="Unassembled WGS sequence"/>
</dbReference>
<comment type="function">
    <text evidence="1">May function as sodium-coupled metabolite transporter across the chloroplast envelope.</text>
</comment>
<keyword evidence="6 12" id="KW-0812">Transmembrane</keyword>
<dbReference type="InterPro" id="IPR038770">
    <property type="entry name" value="Na+/solute_symporter_sf"/>
</dbReference>
<dbReference type="InterPro" id="IPR006153">
    <property type="entry name" value="Cation/H_exchanger_TM"/>
</dbReference>
<evidence type="ECO:0000259" key="13">
    <source>
        <dbReference type="Pfam" id="PF00999"/>
    </source>
</evidence>
<evidence type="ECO:0000256" key="8">
    <source>
        <dbReference type="ARBA" id="ARBA00022989"/>
    </source>
</evidence>
<evidence type="ECO:0000259" key="14">
    <source>
        <dbReference type="Pfam" id="PF23256"/>
    </source>
</evidence>
<dbReference type="Pfam" id="PF00999">
    <property type="entry name" value="Na_H_Exchanger"/>
    <property type="match status" value="1"/>
</dbReference>
<dbReference type="Pfam" id="PF23256">
    <property type="entry name" value="CHX17_2nd"/>
    <property type="match status" value="1"/>
</dbReference>
<feature type="transmembrane region" description="Helical" evidence="12">
    <location>
        <begin position="154"/>
        <end position="176"/>
    </location>
</feature>
<keyword evidence="10 12" id="KW-0472">Membrane</keyword>
<dbReference type="GO" id="GO:1902600">
    <property type="term" value="P:proton transmembrane transport"/>
    <property type="evidence" value="ECO:0007669"/>
    <property type="project" value="InterPro"/>
</dbReference>
<feature type="domain" description="Cation/H+ exchanger transmembrane" evidence="13">
    <location>
        <begin position="9"/>
        <end position="172"/>
    </location>
</feature>
<gene>
    <name evidence="15" type="ORF">OPV22_014912</name>
</gene>
<keyword evidence="8 12" id="KW-1133">Transmembrane helix</keyword>
<evidence type="ECO:0000256" key="2">
    <source>
        <dbReference type="ARBA" id="ARBA00004119"/>
    </source>
</evidence>
<feature type="transmembrane region" description="Helical" evidence="12">
    <location>
        <begin position="20"/>
        <end position="48"/>
    </location>
</feature>
<feature type="transmembrane region" description="Helical" evidence="12">
    <location>
        <begin position="93"/>
        <end position="115"/>
    </location>
</feature>
<evidence type="ECO:0000256" key="6">
    <source>
        <dbReference type="ARBA" id="ARBA00022692"/>
    </source>
</evidence>
<dbReference type="GO" id="GO:0006885">
    <property type="term" value="P:regulation of pH"/>
    <property type="evidence" value="ECO:0007669"/>
    <property type="project" value="TreeGrafter"/>
</dbReference>
<dbReference type="GO" id="GO:0009941">
    <property type="term" value="C:chloroplast envelope"/>
    <property type="evidence" value="ECO:0007669"/>
    <property type="project" value="UniProtKB-SubCell"/>
</dbReference>
<dbReference type="InterPro" id="IPR050794">
    <property type="entry name" value="CPA2_transporter"/>
</dbReference>
<dbReference type="PANTHER" id="PTHR32468:SF100">
    <property type="entry name" value="OS12G0616500 PROTEIN"/>
    <property type="match status" value="1"/>
</dbReference>
<dbReference type="AlphaFoldDB" id="A0AAV8R724"/>
<evidence type="ECO:0000256" key="9">
    <source>
        <dbReference type="ARBA" id="ARBA00023065"/>
    </source>
</evidence>
<dbReference type="GO" id="GO:0015297">
    <property type="term" value="F:antiporter activity"/>
    <property type="evidence" value="ECO:0007669"/>
    <property type="project" value="InterPro"/>
</dbReference>
<organism evidence="15 16">
    <name type="scientific">Ensete ventricosum</name>
    <name type="common">Abyssinian banana</name>
    <name type="synonym">Musa ensete</name>
    <dbReference type="NCBI Taxonomy" id="4639"/>
    <lineage>
        <taxon>Eukaryota</taxon>
        <taxon>Viridiplantae</taxon>
        <taxon>Streptophyta</taxon>
        <taxon>Embryophyta</taxon>
        <taxon>Tracheophyta</taxon>
        <taxon>Spermatophyta</taxon>
        <taxon>Magnoliopsida</taxon>
        <taxon>Liliopsida</taxon>
        <taxon>Zingiberales</taxon>
        <taxon>Musaceae</taxon>
        <taxon>Ensete</taxon>
    </lineage>
</organism>
<sequence length="397" mass="43837">MIRHSPEGESVKESYICATLTIVLAAGFTTDAIGIHALFGAFVVGIAVPKDGPFAGVLIEKVEDLVSGLFLPLYFVSSDLKTNVATTSGGRSWGLLVLVITNACLGKIVIASVAVKIPIREAATLGFLMNTKGLVELIVLNIGKDRKVLNDETFAIMVLMALFTTFITTPIVMGIYKPARRAAPYKHRTVERSDMDSELRVLACFHGSRNIPTMVNVIESSRGTRRRRLTVYAMHLMEPSERLSAISMVHKARRNGLPFWNKGDNADQMVVAFEMYRQLSAVTVRPMTAISDLDTIHEDIITSAQQKRAALILLPFHKVEQIYGTFESIGHSYHLMNQRVLRHAHRAPSQSSWTATLRSTRTRSRLVEEVAVVLDVPDTPLAFATPESSLHDKGKGR</sequence>
<evidence type="ECO:0000256" key="11">
    <source>
        <dbReference type="ARBA" id="ARBA00038341"/>
    </source>
</evidence>
<evidence type="ECO:0000256" key="5">
    <source>
        <dbReference type="ARBA" id="ARBA00022538"/>
    </source>
</evidence>
<reference evidence="15 16" key="1">
    <citation type="submission" date="2022-12" db="EMBL/GenBank/DDBJ databases">
        <title>Chromosome-scale assembly of the Ensete ventricosum genome.</title>
        <authorList>
            <person name="Dussert Y."/>
            <person name="Stocks J."/>
            <person name="Wendawek A."/>
            <person name="Woldeyes F."/>
            <person name="Nichols R.A."/>
            <person name="Borrell J.S."/>
        </authorList>
    </citation>
    <scope>NUCLEOTIDE SEQUENCE [LARGE SCALE GENOMIC DNA]</scope>
    <source>
        <strain evidence="16">cv. Maze</strain>
        <tissue evidence="15">Seeds</tissue>
    </source>
</reference>
<keyword evidence="7" id="KW-0630">Potassium</keyword>
<dbReference type="GO" id="GO:0016020">
    <property type="term" value="C:membrane"/>
    <property type="evidence" value="ECO:0007669"/>
    <property type="project" value="UniProtKB-SubCell"/>
</dbReference>
<dbReference type="GO" id="GO:0012505">
    <property type="term" value="C:endomembrane system"/>
    <property type="evidence" value="ECO:0007669"/>
    <property type="project" value="TreeGrafter"/>
</dbReference>
<evidence type="ECO:0000256" key="12">
    <source>
        <dbReference type="SAM" id="Phobius"/>
    </source>
</evidence>
<comment type="similarity">
    <text evidence="11">Belongs to the monovalent cation:proton antiporter 2 (CPA2) transporter (TC 2.A.37) family. CHX (TC 2.A.37.4) subfamily.</text>
</comment>
<evidence type="ECO:0008006" key="17">
    <source>
        <dbReference type="Google" id="ProtNLM"/>
    </source>
</evidence>
<name>A0AAV8R724_ENSVE</name>
<protein>
    <recommendedName>
        <fullName evidence="17">Cation/H+ exchanger domain-containing protein</fullName>
    </recommendedName>
</protein>
<feature type="domain" description="Cation/H(+) antiporter central" evidence="14">
    <location>
        <begin position="226"/>
        <end position="345"/>
    </location>
</feature>
<evidence type="ECO:0000256" key="1">
    <source>
        <dbReference type="ARBA" id="ARBA00003198"/>
    </source>
</evidence>